<dbReference type="VEuPathDB" id="TriTrypDB:TcCL_ESM07716"/>
<dbReference type="VEuPathDB" id="TriTrypDB:TcBrA4_0123230"/>
<organism evidence="3 4">
    <name type="scientific">Trypanosoma cruzi</name>
    <dbReference type="NCBI Taxonomy" id="5693"/>
    <lineage>
        <taxon>Eukaryota</taxon>
        <taxon>Discoba</taxon>
        <taxon>Euglenozoa</taxon>
        <taxon>Kinetoplastea</taxon>
        <taxon>Metakinetoplastina</taxon>
        <taxon>Trypanosomatida</taxon>
        <taxon>Trypanosomatidae</taxon>
        <taxon>Trypanosoma</taxon>
        <taxon>Schizotrypanum</taxon>
    </lineage>
</organism>
<dbReference type="VEuPathDB" id="TriTrypDB:TCDM_04753"/>
<feature type="region of interest" description="Disordered" evidence="2">
    <location>
        <begin position="669"/>
        <end position="690"/>
    </location>
</feature>
<evidence type="ECO:0000313" key="3">
    <source>
        <dbReference type="EMBL" id="PWV05474.1"/>
    </source>
</evidence>
<keyword evidence="1" id="KW-0175">Coiled coil</keyword>
<feature type="region of interest" description="Disordered" evidence="2">
    <location>
        <begin position="884"/>
        <end position="925"/>
    </location>
</feature>
<dbReference type="OMA" id="RCFWKER"/>
<dbReference type="VEuPathDB" id="TriTrypDB:C4B63_7g115"/>
<dbReference type="VEuPathDB" id="TriTrypDB:Tc_MARK_415"/>
<dbReference type="Proteomes" id="UP000246078">
    <property type="component" value="Unassembled WGS sequence"/>
</dbReference>
<feature type="compositionally biased region" description="Basic and acidic residues" evidence="2">
    <location>
        <begin position="912"/>
        <end position="923"/>
    </location>
</feature>
<proteinExistence type="predicted"/>
<dbReference type="VEuPathDB" id="TriTrypDB:C4B63_7g114"/>
<comment type="caution">
    <text evidence="3">The sequence shown here is derived from an EMBL/GenBank/DDBJ whole genome shotgun (WGS) entry which is preliminary data.</text>
</comment>
<dbReference type="VEuPathDB" id="TriTrypDB:TCSYLVIO_003897"/>
<dbReference type="VEuPathDB" id="TriTrypDB:ECC02_005694"/>
<dbReference type="OrthoDB" id="263506at2759"/>
<dbReference type="VEuPathDB" id="TriTrypDB:BCY84_18973"/>
<reference evidence="3 4" key="1">
    <citation type="journal article" date="2018" name="Microb. Genom.">
        <title>Expanding an expanded genome: long-read sequencing of Trypanosoma cruzi.</title>
        <authorList>
            <person name="Berna L."/>
            <person name="Rodriguez M."/>
            <person name="Chiribao M.L."/>
            <person name="Parodi-Talice A."/>
            <person name="Pita S."/>
            <person name="Rijo G."/>
            <person name="Alvarez-Valin F."/>
            <person name="Robello C."/>
        </authorList>
    </citation>
    <scope>NUCLEOTIDE SEQUENCE [LARGE SCALE GENOMIC DNA]</scope>
    <source>
        <strain evidence="3 4">TCC</strain>
    </source>
</reference>
<feature type="region of interest" description="Disordered" evidence="2">
    <location>
        <begin position="943"/>
        <end position="969"/>
    </location>
</feature>
<name>A0A2V2WFN1_TRYCR</name>
<dbReference type="VEuPathDB" id="TriTrypDB:TcG_02846"/>
<dbReference type="VEuPathDB" id="TriTrypDB:TcCLB.506633.20"/>
<feature type="compositionally biased region" description="Basic and acidic residues" evidence="2">
    <location>
        <begin position="952"/>
        <end position="969"/>
    </location>
</feature>
<gene>
    <name evidence="3" type="ORF">C3747_130g29</name>
</gene>
<feature type="region of interest" description="Disordered" evidence="2">
    <location>
        <begin position="1395"/>
        <end position="1419"/>
    </location>
</feature>
<feature type="coiled-coil region" evidence="1">
    <location>
        <begin position="307"/>
        <end position="362"/>
    </location>
</feature>
<protein>
    <submittedName>
        <fullName evidence="3">Uncharacterized protein</fullName>
    </submittedName>
</protein>
<dbReference type="SMR" id="A0A2V2WFN1"/>
<accession>A0A2V2WFN1</accession>
<dbReference type="EMBL" id="PRFC01000130">
    <property type="protein sequence ID" value="PWV05474.1"/>
    <property type="molecule type" value="Genomic_DNA"/>
</dbReference>
<evidence type="ECO:0000256" key="2">
    <source>
        <dbReference type="SAM" id="MobiDB-lite"/>
    </source>
</evidence>
<evidence type="ECO:0000256" key="1">
    <source>
        <dbReference type="SAM" id="Coils"/>
    </source>
</evidence>
<sequence>MHQKKRFFETFALEVEDKDVNAITSQLEKKGGCGTMSPDSGKHKKFNTTSSFIGGAHVSSPFMQQNDSNVIEPLRMLHNCIRHFASHPETYGSNLHALVDREICYVMRVKASEAALLTPGMVPVASYPLPAINNTKARNNKYQHPAMNKCASLMFCPRSIEDAVSAGTVAGVDGMFGFGATTFVEGTPGFLSLLDRASRRRTLHEEPNALEIADTAGDVSALASSATDLVTLGKDSSLQDGTPQQESTRVRFVAFSDEFSGNTPSSSVLRTGAGPKLLVDGTSYEVSFLRSQLQQVEAAYNAKCISHHELQQENAQLKSELSKTEKKLQQYTTKNQEMRVQLESLKRELDAWKQRSSEFNLAGHAGNSHTSSEGSRRVQAMQLGHVKRELSHMSRLWRETEKSLQETKRALESAEKEAQLSHRYLDDAFFLIERLERRVLRRDHYIEIQQRRQSSLEEKYEKLMWCFEELRTMNGGSSYVDFLLSQDNAWSLFLFVRLQRRSMGYAQMEEPFPANPGPLFFRRTPFGGKFCDMYSPNLVLKLVTDYTQRKLGNMEGMTEMAWEISIPRWRGNYIIDYAPPSVGGNSEGINTENVMTSWEGLYRSFPVLSLASVLLPQPSTALMGNVPIEEDIPNSAQYDQATLRLIIYCFWSERLLQYKKEMERRVRVFKSPRGEPNSGQLQGEAKGEGDVTDRPIYPLTFLAALVDFVQRTFPLNTKMAEENAEEETKRLVVRGVVGRNEKAVDSVRMLFSTIFYIMKDGKEVPVVLSSQARELLFSLYYYAEEYKEVDADFRLFYLVAHQQVPESVAINFWASLEALRKDCEELLCHHIGPSSSFRSSLSKMHDSDTAFCKKTPQEELIHDTPFNALKRAVEVIDTAPLVEQSTSIEPDSDGEGYGLILPGSNVSSSEKTSSHDRTAEPARSDFYTLKHNIHEYLSRFREESAVSPAVPEKPEKGDSPFKDVAKEKSAEKKEIPTAWRTLDERIGAVLGPHASFLEAFKANQGPDISKKQRIKRQSFNKETTSFSASRGLLPLDEVLELMYKHCFATYAVSCCGAARFSLVETLTRTGDSSTVDGILNSVEHLTKVGWIPPTETQMRRLRFAISMDQPSTLVRFTDLFDVDSRYGLPSHFHDEYLQLTLDAYMEHQEAWMNNILNFVIPVDDGYGVRNSDEIDMLVPFPIIRRAVLHVFRQLLQKPEQGNTFAKHFLLYCNLLREDENVRLGQFTDAPFFINAPPLSPSEAESKFAKIEKRRWPVEEESASCSLLHLSLAIRMTHIIWGSSSTPSARLAGLVLSSTASEQARGVELPGGHGTPSKGMRDGAFLNKVKEEFSDALLRVKTGVMQHNVLRHLAAEFTGAMREMEETPSPLDLTVDSKGAPEASFHIRRLYAPWDDDQRQALPSRGSVPRGGRRSNTPRRITSAVSGFNLQPDTTVERHYTPEVASLTRFLRLSRMGKFRGDKKRKSKSPRGFQETETFFLAPCASYEAAYMSHQARLVRRLVEAASTPQPLPAVSAEEMSAGPQLRTDSETAMASSCFAPAADRFNSIDSNIVEAAVAGAANINSMSTTDDSNIALPDVILDENGSTQKGKQKIGGRNAVYQRHVSVRQLHAGCATLSLM</sequence>
<evidence type="ECO:0000313" key="4">
    <source>
        <dbReference type="Proteomes" id="UP000246078"/>
    </source>
</evidence>
<dbReference type="VEuPathDB" id="TriTrypDB:TcCLB.508051.20"/>
<dbReference type="VEuPathDB" id="TriTrypDB:C3747_130g29"/>